<evidence type="ECO:0000256" key="1">
    <source>
        <dbReference type="SAM" id="MobiDB-lite"/>
    </source>
</evidence>
<comment type="caution">
    <text evidence="2">The sequence shown here is derived from an EMBL/GenBank/DDBJ whole genome shotgun (WGS) entry which is preliminary data.</text>
</comment>
<protein>
    <recommendedName>
        <fullName evidence="4">Cyclase dehydrase</fullName>
    </recommendedName>
</protein>
<dbReference type="Proteomes" id="UP000027466">
    <property type="component" value="Unassembled WGS sequence"/>
</dbReference>
<proteinExistence type="predicted"/>
<gene>
    <name evidence="2" type="ORF">BG61_41435</name>
</gene>
<name>A0A069PCS6_9BURK</name>
<evidence type="ECO:0008006" key="4">
    <source>
        <dbReference type="Google" id="ProtNLM"/>
    </source>
</evidence>
<sequence length="199" mass="21342">MKSLSNANRKSGVEASKGVLRAESVTRGLGWFSLALGVAELIAPRKIARAVGTNDSAGLVRLYGLRELVCGIGILASRNAKPFLWARVGGDVLDLTTLAASANTTVVRDQSRVMRAAVNVMGLTVLDLYAAQQFRLKQASHEARGASVRDYGSRSGFPRTPSEMRGAALANFNVPRDMRTPEALQPYTRSREVAPESAV</sequence>
<dbReference type="RefSeq" id="WP_035942718.1">
    <property type="nucleotide sequence ID" value="NZ_CADFFX010000042.1"/>
</dbReference>
<keyword evidence="3" id="KW-1185">Reference proteome</keyword>
<dbReference type="AlphaFoldDB" id="A0A069PCS6"/>
<reference evidence="2 3" key="1">
    <citation type="submission" date="2014-03" db="EMBL/GenBank/DDBJ databases">
        <title>Draft Genome Sequences of Four Burkholderia Strains.</title>
        <authorList>
            <person name="Liu X.Y."/>
            <person name="Li C.X."/>
            <person name="Xu J.H."/>
        </authorList>
    </citation>
    <scope>NUCLEOTIDE SEQUENCE [LARGE SCALE GENOMIC DNA]</scope>
    <source>
        <strain evidence="2 3">DSM 50014</strain>
    </source>
</reference>
<dbReference type="EMBL" id="JFHC01000095">
    <property type="protein sequence ID" value="KDR38317.1"/>
    <property type="molecule type" value="Genomic_DNA"/>
</dbReference>
<accession>A0A069PCS6</accession>
<evidence type="ECO:0000313" key="2">
    <source>
        <dbReference type="EMBL" id="KDR38317.1"/>
    </source>
</evidence>
<feature type="region of interest" description="Disordered" evidence="1">
    <location>
        <begin position="179"/>
        <end position="199"/>
    </location>
</feature>
<feature type="compositionally biased region" description="Basic and acidic residues" evidence="1">
    <location>
        <begin position="189"/>
        <end position="199"/>
    </location>
</feature>
<organism evidence="2 3">
    <name type="scientific">Caballeronia glathei</name>
    <dbReference type="NCBI Taxonomy" id="60547"/>
    <lineage>
        <taxon>Bacteria</taxon>
        <taxon>Pseudomonadati</taxon>
        <taxon>Pseudomonadota</taxon>
        <taxon>Betaproteobacteria</taxon>
        <taxon>Burkholderiales</taxon>
        <taxon>Burkholderiaceae</taxon>
        <taxon>Caballeronia</taxon>
    </lineage>
</organism>
<evidence type="ECO:0000313" key="3">
    <source>
        <dbReference type="Proteomes" id="UP000027466"/>
    </source>
</evidence>